<accession>A0ABV6R4H9</accession>
<dbReference type="EMBL" id="JBHLSW010000007">
    <property type="protein sequence ID" value="MFC0634515.1"/>
    <property type="molecule type" value="Genomic_DNA"/>
</dbReference>
<dbReference type="Proteomes" id="UP001589906">
    <property type="component" value="Unassembled WGS sequence"/>
</dbReference>
<evidence type="ECO:0000313" key="1">
    <source>
        <dbReference type="EMBL" id="MFC0634515.1"/>
    </source>
</evidence>
<reference evidence="1 2" key="1">
    <citation type="submission" date="2024-09" db="EMBL/GenBank/DDBJ databases">
        <authorList>
            <person name="Sun Q."/>
            <person name="Mori K."/>
        </authorList>
    </citation>
    <scope>NUCLEOTIDE SEQUENCE [LARGE SCALE GENOMIC DNA]</scope>
    <source>
        <strain evidence="1 2">NCAIM B.02621</strain>
    </source>
</reference>
<evidence type="ECO:0008006" key="3">
    <source>
        <dbReference type="Google" id="ProtNLM"/>
    </source>
</evidence>
<organism evidence="1 2">
    <name type="scientific">Brevundimonas balnearis</name>
    <dbReference type="NCBI Taxonomy" id="1572858"/>
    <lineage>
        <taxon>Bacteria</taxon>
        <taxon>Pseudomonadati</taxon>
        <taxon>Pseudomonadota</taxon>
        <taxon>Alphaproteobacteria</taxon>
        <taxon>Caulobacterales</taxon>
        <taxon>Caulobacteraceae</taxon>
        <taxon>Brevundimonas</taxon>
    </lineage>
</organism>
<gene>
    <name evidence="1" type="ORF">ACFFGE_11605</name>
</gene>
<keyword evidence="2" id="KW-1185">Reference proteome</keyword>
<comment type="caution">
    <text evidence="1">The sequence shown here is derived from an EMBL/GenBank/DDBJ whole genome shotgun (WGS) entry which is preliminary data.</text>
</comment>
<protein>
    <recommendedName>
        <fullName evidence="3">UrcA family protein</fullName>
    </recommendedName>
</protein>
<proteinExistence type="predicted"/>
<dbReference type="RefSeq" id="WP_376836560.1">
    <property type="nucleotide sequence ID" value="NZ_JBHLSW010000007.1"/>
</dbReference>
<name>A0ABV6R4H9_9CAUL</name>
<evidence type="ECO:0000313" key="2">
    <source>
        <dbReference type="Proteomes" id="UP001589906"/>
    </source>
</evidence>
<sequence>MMIIALAALALTQNPNELRIPTDGLDLHADRAAELSRRVDVAVDRHCRAHAEILTPTHMGDLRFCRDGLRRQVIAQLPPEPRQEVWRAGRQARVSAGVQAAAGRP</sequence>